<dbReference type="OrthoDB" id="27435at2759"/>
<dbReference type="InterPro" id="IPR003960">
    <property type="entry name" value="ATPase_AAA_CS"/>
</dbReference>
<keyword evidence="11" id="KW-1185">Reference proteome</keyword>
<dbReference type="SUPFAM" id="SSF52540">
    <property type="entry name" value="P-loop containing nucleoside triphosphate hydrolases"/>
    <property type="match status" value="2"/>
</dbReference>
<proteinExistence type="inferred from homology"/>
<feature type="region of interest" description="Disordered" evidence="8">
    <location>
        <begin position="73"/>
        <end position="104"/>
    </location>
</feature>
<dbReference type="FunFam" id="3.40.50.300:FF:000149">
    <property type="entry name" value="Nuclear valosin-containing protein-like"/>
    <property type="match status" value="1"/>
</dbReference>
<feature type="domain" description="AAA+ ATPase" evidence="9">
    <location>
        <begin position="557"/>
        <end position="693"/>
    </location>
</feature>
<accession>A0A2T3A3J3</accession>
<sequence>MPSLRHGLDRDVYQIVRKYEVDYLNETGKAPSRMTISGLYEYIQRSNSSLKRQKKRPLEDALERVLHVRREEDKVDAQGDSDEELERELQLKDGGNAKRTREERDASLLNKQLTKHWNFKAGAAGASAPDSAASSTTGAKTPTAQNDAMDIDLGPTTAAASSSLETKAATGDRQPNGESKPKRRRKDAKEIDRSPPQDISLADLAGLDKALGRLRRSVFIPLRCADVLSELGYNPNDGVLLHGPSGCGKTTLAHALAAELGVAFIPVSTPSLVGGTSGESEKNIRDIFDEAMRLAPCLIFLDELDSIAGKKDSAQKAMEGRIVTEICHGMDRLGRRAPAGNGNVVVLAATNRPDSIDPTVRRRFGVEVDIGMPNEAAREKILKSMTRDLKLGKDVDFAALARLTPGYVGADLKHVVSAAVFDAAEACISLKPNILAAEAATATPDGDHLPSTTSPSSQPTATSLSSSFSSLTPSQRMFRLTTSLTDLDIDAAHITMHHLKTAIATVQPAAKREGFSAIPDTTWSHVGALAEVRKKLEMSIIGPIKYPERFARVGIKSAAGILLWGPPGCGKTLVAKAVANESKANFISIKGPELLNKYVGESERAVRSLFARARSSAPCILFFDEMDALVPKRDDSLSDASSRVVNALLTEMDGVEDRSGIYVVGATNRPDCIDPAIRRPGRLGTSVFVGLPSREERVDILRAIYWNTIKQPSPTTTSAAATTATLTTNRNGVAGSSEATAAGAGDEKSTRVQELLKQIALDARCEGFSGADLGNLMQAAAQASLERTYYHGGGDISAVHPEEGGEEKDEITVADWDKAMNEVKPSVKDDGRYDPAQFEKVM</sequence>
<comment type="similarity">
    <text evidence="1">Belongs to the AAA ATPase family.</text>
</comment>
<dbReference type="Gene3D" id="1.10.8.60">
    <property type="match status" value="3"/>
</dbReference>
<dbReference type="Gene3D" id="3.40.50.300">
    <property type="entry name" value="P-loop containing nucleotide triphosphate hydrolases"/>
    <property type="match status" value="2"/>
</dbReference>
<dbReference type="GO" id="GO:0003723">
    <property type="term" value="F:RNA binding"/>
    <property type="evidence" value="ECO:0007669"/>
    <property type="project" value="TreeGrafter"/>
</dbReference>
<dbReference type="STRING" id="2025994.A0A2T3A3J3"/>
<dbReference type="InterPro" id="IPR041569">
    <property type="entry name" value="AAA_lid_3"/>
</dbReference>
<comment type="catalytic activity">
    <reaction evidence="7">
        <text>ATP + H2O = ADP + phosphate + H(+)</text>
        <dbReference type="Rhea" id="RHEA:13065"/>
        <dbReference type="ChEBI" id="CHEBI:15377"/>
        <dbReference type="ChEBI" id="CHEBI:15378"/>
        <dbReference type="ChEBI" id="CHEBI:30616"/>
        <dbReference type="ChEBI" id="CHEBI:43474"/>
        <dbReference type="ChEBI" id="CHEBI:456216"/>
    </reaction>
    <physiologicalReaction direction="left-to-right" evidence="7">
        <dbReference type="Rhea" id="RHEA:13066"/>
    </physiologicalReaction>
</comment>
<dbReference type="InterPro" id="IPR050168">
    <property type="entry name" value="AAA_ATPase_domain"/>
</dbReference>
<gene>
    <name evidence="10" type="ORF">BD289DRAFT_392518</name>
</gene>
<dbReference type="AlphaFoldDB" id="A0A2T3A3J3"/>
<dbReference type="Pfam" id="PF17862">
    <property type="entry name" value="AAA_lid_3"/>
    <property type="match status" value="1"/>
</dbReference>
<dbReference type="PANTHER" id="PTHR23077:SF171">
    <property type="entry name" value="NUCLEAR VALOSIN-CONTAINING PROTEIN-LIKE"/>
    <property type="match status" value="1"/>
</dbReference>
<dbReference type="EMBL" id="KZ678483">
    <property type="protein sequence ID" value="PSR82244.1"/>
    <property type="molecule type" value="Genomic_DNA"/>
</dbReference>
<organism evidence="10 11">
    <name type="scientific">Coniella lustricola</name>
    <dbReference type="NCBI Taxonomy" id="2025994"/>
    <lineage>
        <taxon>Eukaryota</taxon>
        <taxon>Fungi</taxon>
        <taxon>Dikarya</taxon>
        <taxon>Ascomycota</taxon>
        <taxon>Pezizomycotina</taxon>
        <taxon>Sordariomycetes</taxon>
        <taxon>Sordariomycetidae</taxon>
        <taxon>Diaporthales</taxon>
        <taxon>Schizoparmaceae</taxon>
        <taxon>Coniella</taxon>
    </lineage>
</organism>
<dbReference type="FunFam" id="3.40.50.300:FF:000365">
    <property type="entry name" value="Ribosome biogenesis ATPase RIX7"/>
    <property type="match status" value="1"/>
</dbReference>
<dbReference type="GO" id="GO:0005524">
    <property type="term" value="F:ATP binding"/>
    <property type="evidence" value="ECO:0007669"/>
    <property type="project" value="UniProtKB-KW"/>
</dbReference>
<evidence type="ECO:0000256" key="7">
    <source>
        <dbReference type="ARBA" id="ARBA00048778"/>
    </source>
</evidence>
<evidence type="ECO:0000259" key="9">
    <source>
        <dbReference type="SMART" id="SM00382"/>
    </source>
</evidence>
<feature type="compositionally biased region" description="Low complexity" evidence="8">
    <location>
        <begin position="449"/>
        <end position="469"/>
    </location>
</feature>
<evidence type="ECO:0000313" key="11">
    <source>
        <dbReference type="Proteomes" id="UP000241462"/>
    </source>
</evidence>
<dbReference type="InterPro" id="IPR003593">
    <property type="entry name" value="AAA+_ATPase"/>
</dbReference>
<keyword evidence="3" id="KW-0547">Nucleotide-binding</keyword>
<dbReference type="SMART" id="SM00382">
    <property type="entry name" value="AAA"/>
    <property type="match status" value="2"/>
</dbReference>
<dbReference type="GO" id="GO:0007031">
    <property type="term" value="P:peroxisome organization"/>
    <property type="evidence" value="ECO:0007669"/>
    <property type="project" value="UniProtKB-KW"/>
</dbReference>
<feature type="compositionally biased region" description="Basic and acidic residues" evidence="8">
    <location>
        <begin position="87"/>
        <end position="104"/>
    </location>
</feature>
<dbReference type="PANTHER" id="PTHR23077">
    <property type="entry name" value="AAA-FAMILY ATPASE"/>
    <property type="match status" value="1"/>
</dbReference>
<dbReference type="FunCoup" id="A0A2T3A3J3">
    <property type="interactions" value="916"/>
</dbReference>
<feature type="region of interest" description="Disordered" evidence="8">
    <location>
        <begin position="124"/>
        <end position="197"/>
    </location>
</feature>
<dbReference type="InterPro" id="IPR027417">
    <property type="entry name" value="P-loop_NTPase"/>
</dbReference>
<keyword evidence="2" id="KW-0962">Peroxisome biogenesis</keyword>
<feature type="region of interest" description="Disordered" evidence="8">
    <location>
        <begin position="442"/>
        <end position="469"/>
    </location>
</feature>
<evidence type="ECO:0000256" key="3">
    <source>
        <dbReference type="ARBA" id="ARBA00022741"/>
    </source>
</evidence>
<dbReference type="Pfam" id="PF00004">
    <property type="entry name" value="AAA"/>
    <property type="match status" value="2"/>
</dbReference>
<feature type="domain" description="AAA+ ATPase" evidence="9">
    <location>
        <begin position="235"/>
        <end position="374"/>
    </location>
</feature>
<dbReference type="PROSITE" id="PS00674">
    <property type="entry name" value="AAA"/>
    <property type="match status" value="1"/>
</dbReference>
<dbReference type="GO" id="GO:1990275">
    <property type="term" value="F:preribosome binding"/>
    <property type="evidence" value="ECO:0007669"/>
    <property type="project" value="TreeGrafter"/>
</dbReference>
<evidence type="ECO:0000313" key="10">
    <source>
        <dbReference type="EMBL" id="PSR82244.1"/>
    </source>
</evidence>
<name>A0A2T3A3J3_9PEZI</name>
<reference evidence="10 11" key="1">
    <citation type="journal article" date="2018" name="Mycol. Prog.">
        <title>Coniella lustricola, a new species from submerged detritus.</title>
        <authorList>
            <person name="Raudabaugh D.B."/>
            <person name="Iturriaga T."/>
            <person name="Carver A."/>
            <person name="Mondo S."/>
            <person name="Pangilinan J."/>
            <person name="Lipzen A."/>
            <person name="He G."/>
            <person name="Amirebrahimi M."/>
            <person name="Grigoriev I.V."/>
            <person name="Miller A.N."/>
        </authorList>
    </citation>
    <scope>NUCLEOTIDE SEQUENCE [LARGE SCALE GENOMIC DNA]</scope>
    <source>
        <strain evidence="10 11">B22-T-1</strain>
    </source>
</reference>
<dbReference type="GO" id="GO:0005634">
    <property type="term" value="C:nucleus"/>
    <property type="evidence" value="ECO:0007669"/>
    <property type="project" value="TreeGrafter"/>
</dbReference>
<dbReference type="GO" id="GO:0042254">
    <property type="term" value="P:ribosome biogenesis"/>
    <property type="evidence" value="ECO:0007669"/>
    <property type="project" value="TreeGrafter"/>
</dbReference>
<evidence type="ECO:0000256" key="1">
    <source>
        <dbReference type="ARBA" id="ARBA00006914"/>
    </source>
</evidence>
<dbReference type="GO" id="GO:0016887">
    <property type="term" value="F:ATP hydrolysis activity"/>
    <property type="evidence" value="ECO:0007669"/>
    <property type="project" value="InterPro"/>
</dbReference>
<protein>
    <recommendedName>
        <fullName evidence="6">Peroxisomal ATPase PEX1</fullName>
    </recommendedName>
    <alternativeName>
        <fullName evidence="5">Peroxin-1</fullName>
    </alternativeName>
</protein>
<evidence type="ECO:0000256" key="5">
    <source>
        <dbReference type="ARBA" id="ARBA00032509"/>
    </source>
</evidence>
<evidence type="ECO:0000256" key="4">
    <source>
        <dbReference type="ARBA" id="ARBA00022840"/>
    </source>
</evidence>
<dbReference type="InterPro" id="IPR003959">
    <property type="entry name" value="ATPase_AAA_core"/>
</dbReference>
<evidence type="ECO:0000256" key="8">
    <source>
        <dbReference type="SAM" id="MobiDB-lite"/>
    </source>
</evidence>
<keyword evidence="10" id="KW-0378">Hydrolase</keyword>
<evidence type="ECO:0000256" key="2">
    <source>
        <dbReference type="ARBA" id="ARBA00022593"/>
    </source>
</evidence>
<feature type="compositionally biased region" description="Low complexity" evidence="8">
    <location>
        <begin position="124"/>
        <end position="139"/>
    </location>
</feature>
<dbReference type="InParanoid" id="A0A2T3A3J3"/>
<keyword evidence="4" id="KW-0067">ATP-binding</keyword>
<feature type="compositionally biased region" description="Low complexity" evidence="8">
    <location>
        <begin position="729"/>
        <end position="744"/>
    </location>
</feature>
<dbReference type="Proteomes" id="UP000241462">
    <property type="component" value="Unassembled WGS sequence"/>
</dbReference>
<evidence type="ECO:0000256" key="6">
    <source>
        <dbReference type="ARBA" id="ARBA00034532"/>
    </source>
</evidence>
<feature type="region of interest" description="Disordered" evidence="8">
    <location>
        <begin position="729"/>
        <end position="749"/>
    </location>
</feature>